<proteinExistence type="predicted"/>
<dbReference type="AlphaFoldDB" id="A0A1W0CTW4"/>
<dbReference type="Pfam" id="PF06551">
    <property type="entry name" value="DUF1120"/>
    <property type="match status" value="1"/>
</dbReference>
<name>A0A1W0CTW4_9NEIS</name>
<dbReference type="Proteomes" id="UP000192721">
    <property type="component" value="Unassembled WGS sequence"/>
</dbReference>
<evidence type="ECO:0000313" key="2">
    <source>
        <dbReference type="EMBL" id="OQS38032.1"/>
    </source>
</evidence>
<gene>
    <name evidence="2" type="ORF">B0T45_13580</name>
</gene>
<feature type="chain" id="PRO_5010703177" description="DUF1120 domain-containing protein" evidence="1">
    <location>
        <begin position="24"/>
        <end position="243"/>
    </location>
</feature>
<dbReference type="EMBL" id="MUKV01000017">
    <property type="protein sequence ID" value="OQS38032.1"/>
    <property type="molecule type" value="Genomic_DNA"/>
</dbReference>
<feature type="signal peptide" evidence="1">
    <location>
        <begin position="1"/>
        <end position="23"/>
    </location>
</feature>
<organism evidence="2 3">
    <name type="scientific">Chromobacterium haemolyticum</name>
    <dbReference type="NCBI Taxonomy" id="394935"/>
    <lineage>
        <taxon>Bacteria</taxon>
        <taxon>Pseudomonadati</taxon>
        <taxon>Pseudomonadota</taxon>
        <taxon>Betaproteobacteria</taxon>
        <taxon>Neisseriales</taxon>
        <taxon>Chromobacteriaceae</taxon>
        <taxon>Chromobacterium</taxon>
    </lineage>
</organism>
<keyword evidence="1" id="KW-0732">Signal</keyword>
<evidence type="ECO:0000256" key="1">
    <source>
        <dbReference type="SAM" id="SignalP"/>
    </source>
</evidence>
<evidence type="ECO:0008006" key="4">
    <source>
        <dbReference type="Google" id="ProtNLM"/>
    </source>
</evidence>
<dbReference type="InterPro" id="IPR010546">
    <property type="entry name" value="DUF1120"/>
</dbReference>
<reference evidence="2 3" key="1">
    <citation type="submission" date="2017-02" db="EMBL/GenBank/DDBJ databases">
        <title>Chromobacterium haemolyticum H5244.</title>
        <authorList>
            <person name="Gulvik C.A."/>
        </authorList>
    </citation>
    <scope>NUCLEOTIDE SEQUENCE [LARGE SCALE GENOMIC DNA]</scope>
    <source>
        <strain evidence="2 3">H5244</strain>
    </source>
</reference>
<protein>
    <recommendedName>
        <fullName evidence="4">DUF1120 domain-containing protein</fullName>
    </recommendedName>
</protein>
<evidence type="ECO:0000313" key="3">
    <source>
        <dbReference type="Proteomes" id="UP000192721"/>
    </source>
</evidence>
<comment type="caution">
    <text evidence="2">The sequence shown here is derived from an EMBL/GenBank/DDBJ whole genome shotgun (WGS) entry which is preliminary data.</text>
</comment>
<sequence length="243" mass="25679">MKYKSLLLVLGVAFSGVSQLASANSADLLITGKLVPPSCTPTLSGGAVIDYGDIQVSELGTNAATTLEDRKVSLTVTCLEDTALGIRITDARSESKPLLITEIPMPTNPAGSHAVAFSNNQTMGLGNDVAMGKLGVWWLRMEFGKLKATNKANDEVGETGKLLYSINNGVSWGETTTTPLDPHYGGNNVTTFAIKGKATNTPAVATVHEFPMVVAAALNIKGRLNVKDDTKLDGKGTFTIYYQ</sequence>
<accession>A0A1W0CTW4</accession>
<dbReference type="RefSeq" id="WP_179140769.1">
    <property type="nucleotide sequence ID" value="NZ_MUKV01000017.1"/>
</dbReference>